<keyword evidence="1" id="KW-0472">Membrane</keyword>
<dbReference type="Pfam" id="PF04247">
    <property type="entry name" value="SirB"/>
    <property type="match status" value="1"/>
</dbReference>
<keyword evidence="1" id="KW-1133">Transmembrane helix</keyword>
<feature type="transmembrane region" description="Helical" evidence="1">
    <location>
        <begin position="101"/>
        <end position="119"/>
    </location>
</feature>
<dbReference type="PANTHER" id="PTHR39594:SF1">
    <property type="entry name" value="PROTEIN YCHQ"/>
    <property type="match status" value="1"/>
</dbReference>
<reference evidence="2 3" key="1">
    <citation type="submission" date="2024-08" db="EMBL/GenBank/DDBJ databases">
        <authorList>
            <person name="Ishaq N."/>
        </authorList>
    </citation>
    <scope>NUCLEOTIDE SEQUENCE [LARGE SCALE GENOMIC DNA]</scope>
    <source>
        <strain evidence="2 3">JCM 30400</strain>
    </source>
</reference>
<dbReference type="RefSeq" id="WP_371843386.1">
    <property type="nucleotide sequence ID" value="NZ_JBGMEL010000008.1"/>
</dbReference>
<sequence length="124" mass="13869">MFTYTLIKHTHVTAAALSLSLFLLRMGLELSGNSQWRKTALRWMPHANDTLLLSAAITLVIIGSWNPAIFPWLAIKIALVFGYVIAGFFALRQSTPRRIRIIAALLAMVQIGFIFYLAIQKPAL</sequence>
<protein>
    <submittedName>
        <fullName evidence="2">SirB2 family protein</fullName>
    </submittedName>
</protein>
<evidence type="ECO:0000313" key="3">
    <source>
        <dbReference type="Proteomes" id="UP001569414"/>
    </source>
</evidence>
<dbReference type="Proteomes" id="UP001569414">
    <property type="component" value="Unassembled WGS sequence"/>
</dbReference>
<dbReference type="PANTHER" id="PTHR39594">
    <property type="entry name" value="PROTEIN YCHQ"/>
    <property type="match status" value="1"/>
</dbReference>
<dbReference type="PIRSF" id="PIRSF005610">
    <property type="entry name" value="SirB"/>
    <property type="match status" value="1"/>
</dbReference>
<gene>
    <name evidence="2" type="ORF">ACCI51_09415</name>
</gene>
<dbReference type="EMBL" id="JBGMEL010000008">
    <property type="protein sequence ID" value="MFA0790761.1"/>
    <property type="molecule type" value="Genomic_DNA"/>
</dbReference>
<dbReference type="InterPro" id="IPR007360">
    <property type="entry name" value="SirB"/>
</dbReference>
<comment type="caution">
    <text evidence="2">The sequence shown here is derived from an EMBL/GenBank/DDBJ whole genome shotgun (WGS) entry which is preliminary data.</text>
</comment>
<keyword evidence="1" id="KW-0812">Transmembrane</keyword>
<evidence type="ECO:0000313" key="2">
    <source>
        <dbReference type="EMBL" id="MFA0790761.1"/>
    </source>
</evidence>
<organism evidence="2 3">
    <name type="scientific">Microbulbifer echini</name>
    <dbReference type="NCBI Taxonomy" id="1529067"/>
    <lineage>
        <taxon>Bacteria</taxon>
        <taxon>Pseudomonadati</taxon>
        <taxon>Pseudomonadota</taxon>
        <taxon>Gammaproteobacteria</taxon>
        <taxon>Cellvibrionales</taxon>
        <taxon>Microbulbiferaceae</taxon>
        <taxon>Microbulbifer</taxon>
    </lineage>
</organism>
<evidence type="ECO:0000256" key="1">
    <source>
        <dbReference type="SAM" id="Phobius"/>
    </source>
</evidence>
<proteinExistence type="predicted"/>
<feature type="transmembrane region" description="Helical" evidence="1">
    <location>
        <begin position="69"/>
        <end position="89"/>
    </location>
</feature>
<name>A0ABV4NMW8_9GAMM</name>
<accession>A0ABV4NMW8</accession>
<keyword evidence="3" id="KW-1185">Reference proteome</keyword>
<feature type="transmembrane region" description="Helical" evidence="1">
    <location>
        <begin position="45"/>
        <end position="63"/>
    </location>
</feature>